<evidence type="ECO:0000256" key="6">
    <source>
        <dbReference type="ARBA" id="ARBA00022692"/>
    </source>
</evidence>
<comment type="catalytic activity">
    <reaction evidence="13 14">
        <text>di-trans,octa-cis-undecaprenyl diphosphate + H2O = di-trans,octa-cis-undecaprenyl phosphate + phosphate + H(+)</text>
        <dbReference type="Rhea" id="RHEA:28094"/>
        <dbReference type="ChEBI" id="CHEBI:15377"/>
        <dbReference type="ChEBI" id="CHEBI:15378"/>
        <dbReference type="ChEBI" id="CHEBI:43474"/>
        <dbReference type="ChEBI" id="CHEBI:58405"/>
        <dbReference type="ChEBI" id="CHEBI:60392"/>
        <dbReference type="EC" id="3.6.1.27"/>
    </reaction>
</comment>
<dbReference type="PANTHER" id="PTHR30622">
    <property type="entry name" value="UNDECAPRENYL-DIPHOSPHATASE"/>
    <property type="match status" value="1"/>
</dbReference>
<feature type="transmembrane region" description="Helical" evidence="14">
    <location>
        <begin position="115"/>
        <end position="131"/>
    </location>
</feature>
<protein>
    <recommendedName>
        <fullName evidence="4 14">Undecaprenyl-diphosphatase</fullName>
        <ecNumber evidence="3 14">3.6.1.27</ecNumber>
    </recommendedName>
    <alternativeName>
        <fullName evidence="12 14">Bacitracin resistance protein</fullName>
    </alternativeName>
    <alternativeName>
        <fullName evidence="11 14">Undecaprenyl pyrophosphate phosphatase</fullName>
    </alternativeName>
</protein>
<keyword evidence="7 14" id="KW-0378">Hydrolase</keyword>
<dbReference type="NCBIfam" id="NF001393">
    <property type="entry name" value="PRK00281.2-4"/>
    <property type="match status" value="1"/>
</dbReference>
<evidence type="ECO:0000256" key="2">
    <source>
        <dbReference type="ARBA" id="ARBA00010621"/>
    </source>
</evidence>
<keyword evidence="9 14" id="KW-0472">Membrane</keyword>
<name>A0A1Y5RSG3_9PROT</name>
<feature type="transmembrane region" description="Helical" evidence="14">
    <location>
        <begin position="143"/>
        <end position="163"/>
    </location>
</feature>
<evidence type="ECO:0000256" key="7">
    <source>
        <dbReference type="ARBA" id="ARBA00022801"/>
    </source>
</evidence>
<organism evidence="15 16">
    <name type="scientific">Oceanibacterium hippocampi</name>
    <dbReference type="NCBI Taxonomy" id="745714"/>
    <lineage>
        <taxon>Bacteria</taxon>
        <taxon>Pseudomonadati</taxon>
        <taxon>Pseudomonadota</taxon>
        <taxon>Alphaproteobacteria</taxon>
        <taxon>Sneathiellales</taxon>
        <taxon>Sneathiellaceae</taxon>
        <taxon>Oceanibacterium</taxon>
    </lineage>
</organism>
<evidence type="ECO:0000256" key="1">
    <source>
        <dbReference type="ARBA" id="ARBA00004651"/>
    </source>
</evidence>
<feature type="transmembrane region" description="Helical" evidence="14">
    <location>
        <begin position="84"/>
        <end position="103"/>
    </location>
</feature>
<proteinExistence type="inferred from homology"/>
<dbReference type="InParanoid" id="A0A1Y5RSG3"/>
<comment type="miscellaneous">
    <text evidence="14">Bacitracin is thought to be involved in the inhibition of peptidoglycan synthesis by sequestering undecaprenyl diphosphate, thereby reducing the pool of lipid carrier available.</text>
</comment>
<dbReference type="GO" id="GO:0005886">
    <property type="term" value="C:plasma membrane"/>
    <property type="evidence" value="ECO:0007669"/>
    <property type="project" value="UniProtKB-SubCell"/>
</dbReference>
<dbReference type="GO" id="GO:0009252">
    <property type="term" value="P:peptidoglycan biosynthetic process"/>
    <property type="evidence" value="ECO:0007669"/>
    <property type="project" value="UniProtKB-KW"/>
</dbReference>
<keyword evidence="14" id="KW-0133">Cell shape</keyword>
<keyword evidence="14" id="KW-0961">Cell wall biogenesis/degradation</keyword>
<reference evidence="15 16" key="1">
    <citation type="submission" date="2017-03" db="EMBL/GenBank/DDBJ databases">
        <authorList>
            <person name="Afonso C.L."/>
            <person name="Miller P.J."/>
            <person name="Scott M.A."/>
            <person name="Spackman E."/>
            <person name="Goraichik I."/>
            <person name="Dimitrov K.M."/>
            <person name="Suarez D.L."/>
            <person name="Swayne D.E."/>
        </authorList>
    </citation>
    <scope>NUCLEOTIDE SEQUENCE [LARGE SCALE GENOMIC DNA]</scope>
    <source>
        <strain evidence="15 16">CECT 7691</strain>
    </source>
</reference>
<feature type="transmembrane region" description="Helical" evidence="14">
    <location>
        <begin position="41"/>
        <end position="60"/>
    </location>
</feature>
<gene>
    <name evidence="14 15" type="primary">uppP</name>
    <name evidence="15" type="ORF">OCH7691_00634</name>
</gene>
<accession>A0A1Y5RSG3</accession>
<dbReference type="AlphaFoldDB" id="A0A1Y5RSG3"/>
<sequence length="266" mass="28818">MTPLQIIVLAVVQGVTEFLPISSSGHLALIGTLGTWPDQGLLIDVAVHVGTLGAVLLYFWRDLWWLLTGLGALMRGRYTEPARILVYLAIGTVPVVIAGFLVVKLDLEPMLRRPDVIAWATIGFGVLLYLADKSSLTLKRMEHMTFGTGLMIGASQILALIPGTSRSGITMTAARFAGFERQDAARFSMLLSIPTVLGAGLLGGLELHDQGNLQIAGDAVLVAALSFLTALGAIWLLMRWLRNASFTPFVIYRLGLGILLLYWLYA</sequence>
<comment type="similarity">
    <text evidence="2 14">Belongs to the UppP family.</text>
</comment>
<feature type="transmembrane region" description="Helical" evidence="14">
    <location>
        <begin position="184"/>
        <end position="203"/>
    </location>
</feature>
<keyword evidence="8 14" id="KW-1133">Transmembrane helix</keyword>
<dbReference type="InterPro" id="IPR003824">
    <property type="entry name" value="UppP"/>
</dbReference>
<evidence type="ECO:0000256" key="4">
    <source>
        <dbReference type="ARBA" id="ARBA00021581"/>
    </source>
</evidence>
<dbReference type="OrthoDB" id="9808289at2"/>
<evidence type="ECO:0000313" key="15">
    <source>
        <dbReference type="EMBL" id="SLN23301.1"/>
    </source>
</evidence>
<evidence type="ECO:0000256" key="8">
    <source>
        <dbReference type="ARBA" id="ARBA00022989"/>
    </source>
</evidence>
<keyword evidence="16" id="KW-1185">Reference proteome</keyword>
<evidence type="ECO:0000256" key="3">
    <source>
        <dbReference type="ARBA" id="ARBA00012374"/>
    </source>
</evidence>
<dbReference type="Proteomes" id="UP000193200">
    <property type="component" value="Unassembled WGS sequence"/>
</dbReference>
<evidence type="ECO:0000313" key="16">
    <source>
        <dbReference type="Proteomes" id="UP000193200"/>
    </source>
</evidence>
<dbReference type="EC" id="3.6.1.27" evidence="3 14"/>
<keyword evidence="10 14" id="KW-0046">Antibiotic resistance</keyword>
<evidence type="ECO:0000256" key="5">
    <source>
        <dbReference type="ARBA" id="ARBA00022475"/>
    </source>
</evidence>
<keyword evidence="14" id="KW-0573">Peptidoglycan synthesis</keyword>
<evidence type="ECO:0000256" key="9">
    <source>
        <dbReference type="ARBA" id="ARBA00023136"/>
    </source>
</evidence>
<dbReference type="GO" id="GO:0071555">
    <property type="term" value="P:cell wall organization"/>
    <property type="evidence" value="ECO:0007669"/>
    <property type="project" value="UniProtKB-KW"/>
</dbReference>
<dbReference type="GO" id="GO:0008360">
    <property type="term" value="P:regulation of cell shape"/>
    <property type="evidence" value="ECO:0007669"/>
    <property type="project" value="UniProtKB-KW"/>
</dbReference>
<feature type="transmembrane region" description="Helical" evidence="14">
    <location>
        <begin position="215"/>
        <end position="237"/>
    </location>
</feature>
<evidence type="ECO:0000256" key="11">
    <source>
        <dbReference type="ARBA" id="ARBA00032707"/>
    </source>
</evidence>
<dbReference type="GO" id="GO:0050380">
    <property type="term" value="F:undecaprenyl-diphosphatase activity"/>
    <property type="evidence" value="ECO:0007669"/>
    <property type="project" value="UniProtKB-UniRule"/>
</dbReference>
<comment type="function">
    <text evidence="14">Catalyzes the dephosphorylation of undecaprenyl diphosphate (UPP). Confers resistance to bacitracin.</text>
</comment>
<evidence type="ECO:0000256" key="10">
    <source>
        <dbReference type="ARBA" id="ARBA00023251"/>
    </source>
</evidence>
<evidence type="ECO:0000256" key="13">
    <source>
        <dbReference type="ARBA" id="ARBA00047594"/>
    </source>
</evidence>
<keyword evidence="5 14" id="KW-1003">Cell membrane</keyword>
<evidence type="ECO:0000256" key="12">
    <source>
        <dbReference type="ARBA" id="ARBA00032932"/>
    </source>
</evidence>
<dbReference type="HAMAP" id="MF_01006">
    <property type="entry name" value="Undec_diphosphatase"/>
    <property type="match status" value="1"/>
</dbReference>
<evidence type="ECO:0000256" key="14">
    <source>
        <dbReference type="HAMAP-Rule" id="MF_01006"/>
    </source>
</evidence>
<dbReference type="FunCoup" id="A0A1Y5RSG3">
    <property type="interactions" value="337"/>
</dbReference>
<keyword evidence="6 14" id="KW-0812">Transmembrane</keyword>
<dbReference type="Pfam" id="PF02673">
    <property type="entry name" value="BacA"/>
    <property type="match status" value="1"/>
</dbReference>
<dbReference type="GO" id="GO:0046677">
    <property type="term" value="P:response to antibiotic"/>
    <property type="evidence" value="ECO:0007669"/>
    <property type="project" value="UniProtKB-UniRule"/>
</dbReference>
<feature type="transmembrane region" description="Helical" evidence="14">
    <location>
        <begin position="6"/>
        <end position="29"/>
    </location>
</feature>
<dbReference type="EMBL" id="FWFR01000001">
    <property type="protein sequence ID" value="SLN23301.1"/>
    <property type="molecule type" value="Genomic_DNA"/>
</dbReference>
<comment type="subcellular location">
    <subcellularLocation>
        <location evidence="1 14">Cell membrane</location>
        <topology evidence="1 14">Multi-pass membrane protein</topology>
    </subcellularLocation>
</comment>
<dbReference type="PANTHER" id="PTHR30622:SF4">
    <property type="entry name" value="UNDECAPRENYL-DIPHOSPHATASE"/>
    <property type="match status" value="1"/>
</dbReference>
<dbReference type="RefSeq" id="WP_085881955.1">
    <property type="nucleotide sequence ID" value="NZ_FWFR01000001.1"/>
</dbReference>
<feature type="transmembrane region" description="Helical" evidence="14">
    <location>
        <begin position="249"/>
        <end position="265"/>
    </location>
</feature>